<dbReference type="Ensembl" id="ENSBTAT00000064086.2">
    <property type="protein sequence ID" value="ENSBTAP00000057788.1"/>
    <property type="gene ID" value="ENSBTAG00000050127.1"/>
</dbReference>
<feature type="region of interest" description="Disordered" evidence="2">
    <location>
        <begin position="1"/>
        <end position="63"/>
    </location>
</feature>
<accession>A0A3Q1MT47</accession>
<organism evidence="3 4">
    <name type="scientific">Bos taurus</name>
    <name type="common">Bovine</name>
    <dbReference type="NCBI Taxonomy" id="9913"/>
    <lineage>
        <taxon>Eukaryota</taxon>
        <taxon>Metazoa</taxon>
        <taxon>Chordata</taxon>
        <taxon>Craniata</taxon>
        <taxon>Vertebrata</taxon>
        <taxon>Euteleostomi</taxon>
        <taxon>Mammalia</taxon>
        <taxon>Eutheria</taxon>
        <taxon>Laurasiatheria</taxon>
        <taxon>Artiodactyla</taxon>
        <taxon>Ruminantia</taxon>
        <taxon>Pecora</taxon>
        <taxon>Bovidae</taxon>
        <taxon>Bovinae</taxon>
        <taxon>Bos</taxon>
    </lineage>
</organism>
<evidence type="ECO:0000313" key="4">
    <source>
        <dbReference type="Proteomes" id="UP000009136"/>
    </source>
</evidence>
<comment type="similarity">
    <text evidence="1">Belongs to the TMA7 family.</text>
</comment>
<reference evidence="3" key="3">
    <citation type="submission" date="2025-09" db="UniProtKB">
        <authorList>
            <consortium name="Ensembl"/>
        </authorList>
    </citation>
    <scope>IDENTIFICATION</scope>
    <source>
        <strain evidence="3">Hereford</strain>
    </source>
</reference>
<dbReference type="InParanoid" id="A0A3Q1MT47"/>
<dbReference type="PANTHER" id="PTHR28632">
    <property type="entry name" value="TRANSLATION MACHINERY-ASSOCIATED PROTEIN 7"/>
    <property type="match status" value="1"/>
</dbReference>
<dbReference type="GeneID" id="112444909"/>
<dbReference type="KEGG" id="bta:112444909"/>
<evidence type="ECO:0000313" key="3">
    <source>
        <dbReference type="Ensembl" id="ENSBTAP00000057788.1"/>
    </source>
</evidence>
<dbReference type="VEuPathDB" id="HostDB:ENSBTAG00000050127"/>
<dbReference type="Bgee" id="ENSBTAG00000050127">
    <property type="expression patterns" value="Expressed in intramuscular adipose tissue and 88 other cell types or tissues"/>
</dbReference>
<dbReference type="GeneTree" id="ENSGT00390000003710"/>
<dbReference type="Proteomes" id="UP000009136">
    <property type="component" value="Chromosome 29"/>
</dbReference>
<dbReference type="STRING" id="9913.ENSBTAP00000057788"/>
<dbReference type="Pfam" id="PF09072">
    <property type="entry name" value="TMA7"/>
    <property type="match status" value="1"/>
</dbReference>
<reference evidence="3" key="2">
    <citation type="submission" date="2025-08" db="UniProtKB">
        <authorList>
            <consortium name="Ensembl"/>
        </authorList>
    </citation>
    <scope>IDENTIFICATION</scope>
    <source>
        <strain evidence="3">Hereford</strain>
    </source>
</reference>
<dbReference type="AlphaFoldDB" id="A0A3Q1MT47"/>
<sequence>MLGCEGGKRPLKPPKKQAKETDEEGKAFKHKQKEEQKTLEGLKGQIMGKVPLATGGIKESGKQ</sequence>
<proteinExistence type="inferred from homology"/>
<dbReference type="RefSeq" id="XP_059739061.1">
    <property type="nucleotide sequence ID" value="XM_059883078.1"/>
</dbReference>
<gene>
    <name evidence="3" type="primary">LOC112444909</name>
</gene>
<name>A0A3Q1MT47_BOVIN</name>
<evidence type="ECO:0000256" key="1">
    <source>
        <dbReference type="ARBA" id="ARBA00006631"/>
    </source>
</evidence>
<keyword evidence="4" id="KW-1185">Reference proteome</keyword>
<protein>
    <submittedName>
        <fullName evidence="3">Uncharacterized protein</fullName>
    </submittedName>
</protein>
<feature type="compositionally biased region" description="Basic and acidic residues" evidence="2">
    <location>
        <begin position="17"/>
        <end position="40"/>
    </location>
</feature>
<reference evidence="3" key="1">
    <citation type="submission" date="2018-03" db="EMBL/GenBank/DDBJ databases">
        <title>ARS-UCD1.2.</title>
        <authorList>
            <person name="Rosen B.D."/>
            <person name="Bickhart D.M."/>
            <person name="Koren S."/>
            <person name="Schnabel R.D."/>
            <person name="Hall R."/>
            <person name="Zimin A."/>
            <person name="Dreischer C."/>
            <person name="Schultheiss S."/>
            <person name="Schroeder S.G."/>
            <person name="Elsik C.G."/>
            <person name="Couldrey C."/>
            <person name="Liu G.E."/>
            <person name="Van Tassell C.P."/>
            <person name="Phillippy A.M."/>
            <person name="Smith T.P.L."/>
            <person name="Medrano J.F."/>
        </authorList>
    </citation>
    <scope>NUCLEOTIDE SEQUENCE [LARGE SCALE GENOMIC DNA]</scope>
    <source>
        <strain evidence="3">Hereford</strain>
    </source>
</reference>
<dbReference type="InterPro" id="IPR015157">
    <property type="entry name" value="TMA7"/>
</dbReference>
<dbReference type="FunCoup" id="A0A3Q1MT47">
    <property type="interactions" value="452"/>
</dbReference>
<evidence type="ECO:0000256" key="2">
    <source>
        <dbReference type="SAM" id="MobiDB-lite"/>
    </source>
</evidence>